<dbReference type="RefSeq" id="WP_204204728.1">
    <property type="nucleotide sequence ID" value="NZ_JAFELM010000043.1"/>
</dbReference>
<evidence type="ECO:0000313" key="2">
    <source>
        <dbReference type="Proteomes" id="UP001518925"/>
    </source>
</evidence>
<comment type="caution">
    <text evidence="1">The sequence shown here is derived from an EMBL/GenBank/DDBJ whole genome shotgun (WGS) entry which is preliminary data.</text>
</comment>
<name>A0ABS2DLJ7_9BACI</name>
<reference evidence="1 2" key="1">
    <citation type="submission" date="2021-02" db="EMBL/GenBank/DDBJ databases">
        <title>Bacillus sp. RD4P76, an endophyte from a halophyte.</title>
        <authorList>
            <person name="Sun J.-Q."/>
        </authorList>
    </citation>
    <scope>NUCLEOTIDE SEQUENCE [LARGE SCALE GENOMIC DNA]</scope>
    <source>
        <strain evidence="1 2">RD4P76</strain>
    </source>
</reference>
<proteinExistence type="predicted"/>
<accession>A0ABS2DLJ7</accession>
<dbReference type="EMBL" id="JAFELM010000043">
    <property type="protein sequence ID" value="MBM6619291.1"/>
    <property type="molecule type" value="Genomic_DNA"/>
</dbReference>
<evidence type="ECO:0000313" key="1">
    <source>
        <dbReference type="EMBL" id="MBM6619291.1"/>
    </source>
</evidence>
<protein>
    <submittedName>
        <fullName evidence="1">Uncharacterized protein</fullName>
    </submittedName>
</protein>
<keyword evidence="2" id="KW-1185">Reference proteome</keyword>
<gene>
    <name evidence="1" type="ORF">JR050_16645</name>
</gene>
<dbReference type="Proteomes" id="UP001518925">
    <property type="component" value="Unassembled WGS sequence"/>
</dbReference>
<sequence length="68" mass="7432">MWASLLGLVISIAAWGSKKNGNQVTQQNPLQNVMENLQNIPTANLLKSISTTEFSGELHPLKDPLSDE</sequence>
<organism evidence="1 2">
    <name type="scientific">Bacillus suaedaesalsae</name>
    <dbReference type="NCBI Taxonomy" id="2810349"/>
    <lineage>
        <taxon>Bacteria</taxon>
        <taxon>Bacillati</taxon>
        <taxon>Bacillota</taxon>
        <taxon>Bacilli</taxon>
        <taxon>Bacillales</taxon>
        <taxon>Bacillaceae</taxon>
        <taxon>Bacillus</taxon>
    </lineage>
</organism>